<dbReference type="Gene3D" id="1.10.10.10">
    <property type="entry name" value="Winged helix-like DNA-binding domain superfamily/Winged helix DNA-binding domain"/>
    <property type="match status" value="1"/>
</dbReference>
<dbReference type="InterPro" id="IPR036390">
    <property type="entry name" value="WH_DNA-bd_sf"/>
</dbReference>
<sequence>MSAAAALAWQGLDGLEEKAAEAARLLRLLANENRLLVLCHLVADGEMSVGALAEALGLSQPALSQHLARLREDGLVATRKEAQTVFYRLADPKAARLLAVLRDLYCCPPDSAG</sequence>
<organism evidence="5 6">
    <name type="scientific">Caldovatus sediminis</name>
    <dbReference type="NCBI Taxonomy" id="2041189"/>
    <lineage>
        <taxon>Bacteria</taxon>
        <taxon>Pseudomonadati</taxon>
        <taxon>Pseudomonadota</taxon>
        <taxon>Alphaproteobacteria</taxon>
        <taxon>Acetobacterales</taxon>
        <taxon>Roseomonadaceae</taxon>
        <taxon>Caldovatus</taxon>
    </lineage>
</organism>
<evidence type="ECO:0000259" key="4">
    <source>
        <dbReference type="PROSITE" id="PS50987"/>
    </source>
</evidence>
<dbReference type="PROSITE" id="PS50987">
    <property type="entry name" value="HTH_ARSR_2"/>
    <property type="match status" value="1"/>
</dbReference>
<dbReference type="CDD" id="cd00090">
    <property type="entry name" value="HTH_ARSR"/>
    <property type="match status" value="1"/>
</dbReference>
<keyword evidence="2" id="KW-0238">DNA-binding</keyword>
<dbReference type="PANTHER" id="PTHR43132:SF2">
    <property type="entry name" value="ARSENICAL RESISTANCE OPERON REPRESSOR ARSR-RELATED"/>
    <property type="match status" value="1"/>
</dbReference>
<evidence type="ECO:0000256" key="1">
    <source>
        <dbReference type="ARBA" id="ARBA00023015"/>
    </source>
</evidence>
<keyword evidence="1" id="KW-0805">Transcription regulation</keyword>
<dbReference type="SMART" id="SM00418">
    <property type="entry name" value="HTH_ARSR"/>
    <property type="match status" value="1"/>
</dbReference>
<proteinExistence type="predicted"/>
<dbReference type="InterPro" id="IPR001845">
    <property type="entry name" value="HTH_ArsR_DNA-bd_dom"/>
</dbReference>
<evidence type="ECO:0000256" key="2">
    <source>
        <dbReference type="ARBA" id="ARBA00023125"/>
    </source>
</evidence>
<keyword evidence="6" id="KW-1185">Reference proteome</keyword>
<dbReference type="InterPro" id="IPR036388">
    <property type="entry name" value="WH-like_DNA-bd_sf"/>
</dbReference>
<protein>
    <recommendedName>
        <fullName evidence="4">HTH arsR-type domain-containing protein</fullName>
    </recommendedName>
</protein>
<dbReference type="PRINTS" id="PR00778">
    <property type="entry name" value="HTHARSR"/>
</dbReference>
<keyword evidence="3" id="KW-0804">Transcription</keyword>
<accession>A0A8J3ECB9</accession>
<dbReference type="InterPro" id="IPR051011">
    <property type="entry name" value="Metal_resp_trans_reg"/>
</dbReference>
<gene>
    <name evidence="5" type="ORF">GCM10010964_22580</name>
</gene>
<dbReference type="EMBL" id="BMKS01000006">
    <property type="protein sequence ID" value="GGG34107.1"/>
    <property type="molecule type" value="Genomic_DNA"/>
</dbReference>
<evidence type="ECO:0000313" key="5">
    <source>
        <dbReference type="EMBL" id="GGG34107.1"/>
    </source>
</evidence>
<reference evidence="5 6" key="1">
    <citation type="journal article" date="2014" name="Int. J. Syst. Evol. Microbiol.">
        <title>Complete genome sequence of Corynebacterium casei LMG S-19264T (=DSM 44701T), isolated from a smear-ripened cheese.</title>
        <authorList>
            <consortium name="US DOE Joint Genome Institute (JGI-PGF)"/>
            <person name="Walter F."/>
            <person name="Albersmeier A."/>
            <person name="Kalinowski J."/>
            <person name="Ruckert C."/>
        </authorList>
    </citation>
    <scope>NUCLEOTIDE SEQUENCE [LARGE SCALE GENOMIC DNA]</scope>
    <source>
        <strain evidence="5 6">CGMCC 1.16330</strain>
    </source>
</reference>
<dbReference type="GO" id="GO:0003677">
    <property type="term" value="F:DNA binding"/>
    <property type="evidence" value="ECO:0007669"/>
    <property type="project" value="UniProtKB-KW"/>
</dbReference>
<dbReference type="InterPro" id="IPR011991">
    <property type="entry name" value="ArsR-like_HTH"/>
</dbReference>
<evidence type="ECO:0000313" key="6">
    <source>
        <dbReference type="Proteomes" id="UP000597507"/>
    </source>
</evidence>
<dbReference type="GO" id="GO:0003700">
    <property type="term" value="F:DNA-binding transcription factor activity"/>
    <property type="evidence" value="ECO:0007669"/>
    <property type="project" value="InterPro"/>
</dbReference>
<dbReference type="SUPFAM" id="SSF46785">
    <property type="entry name" value="Winged helix' DNA-binding domain"/>
    <property type="match status" value="1"/>
</dbReference>
<feature type="domain" description="HTH arsR-type" evidence="4">
    <location>
        <begin position="15"/>
        <end position="109"/>
    </location>
</feature>
<dbReference type="RefSeq" id="WP_188900224.1">
    <property type="nucleotide sequence ID" value="NZ_BMKS01000006.1"/>
</dbReference>
<dbReference type="PANTHER" id="PTHR43132">
    <property type="entry name" value="ARSENICAL RESISTANCE OPERON REPRESSOR ARSR-RELATED"/>
    <property type="match status" value="1"/>
</dbReference>
<dbReference type="Pfam" id="PF01022">
    <property type="entry name" value="HTH_5"/>
    <property type="match status" value="1"/>
</dbReference>
<evidence type="ECO:0000256" key="3">
    <source>
        <dbReference type="ARBA" id="ARBA00023163"/>
    </source>
</evidence>
<dbReference type="NCBIfam" id="NF033788">
    <property type="entry name" value="HTH_metalloreg"/>
    <property type="match status" value="1"/>
</dbReference>
<dbReference type="AlphaFoldDB" id="A0A8J3ECB9"/>
<comment type="caution">
    <text evidence="5">The sequence shown here is derived from an EMBL/GenBank/DDBJ whole genome shotgun (WGS) entry which is preliminary data.</text>
</comment>
<name>A0A8J3ECB9_9PROT</name>
<dbReference type="Proteomes" id="UP000597507">
    <property type="component" value="Unassembled WGS sequence"/>
</dbReference>